<proteinExistence type="predicted"/>
<dbReference type="AlphaFoldDB" id="A0A6A6BG86"/>
<evidence type="ECO:0000313" key="4">
    <source>
        <dbReference type="Proteomes" id="UP000799438"/>
    </source>
</evidence>
<evidence type="ECO:0000256" key="1">
    <source>
        <dbReference type="ARBA" id="ARBA00022722"/>
    </source>
</evidence>
<dbReference type="Proteomes" id="UP000799438">
    <property type="component" value="Unassembled WGS sequence"/>
</dbReference>
<keyword evidence="2" id="KW-0378">Hydrolase</keyword>
<organism evidence="3 4">
    <name type="scientific">Aplosporella prunicola CBS 121167</name>
    <dbReference type="NCBI Taxonomy" id="1176127"/>
    <lineage>
        <taxon>Eukaryota</taxon>
        <taxon>Fungi</taxon>
        <taxon>Dikarya</taxon>
        <taxon>Ascomycota</taxon>
        <taxon>Pezizomycotina</taxon>
        <taxon>Dothideomycetes</taxon>
        <taxon>Dothideomycetes incertae sedis</taxon>
        <taxon>Botryosphaeriales</taxon>
        <taxon>Aplosporellaceae</taxon>
        <taxon>Aplosporella</taxon>
    </lineage>
</organism>
<dbReference type="GeneID" id="54302661"/>
<evidence type="ECO:0000313" key="3">
    <source>
        <dbReference type="EMBL" id="KAF2142264.1"/>
    </source>
</evidence>
<dbReference type="SUPFAM" id="SSF53933">
    <property type="entry name" value="Microbial ribonucleases"/>
    <property type="match status" value="1"/>
</dbReference>
<dbReference type="GO" id="GO:0016787">
    <property type="term" value="F:hydrolase activity"/>
    <property type="evidence" value="ECO:0007669"/>
    <property type="project" value="UniProtKB-KW"/>
</dbReference>
<keyword evidence="4" id="KW-1185">Reference proteome</keyword>
<dbReference type="InterPro" id="IPR016191">
    <property type="entry name" value="Ribonuclease/ribotoxin"/>
</dbReference>
<gene>
    <name evidence="3" type="ORF">K452DRAFT_333062</name>
</gene>
<name>A0A6A6BG86_9PEZI</name>
<dbReference type="EMBL" id="ML995485">
    <property type="protein sequence ID" value="KAF2142264.1"/>
    <property type="molecule type" value="Genomic_DNA"/>
</dbReference>
<accession>A0A6A6BG86</accession>
<protein>
    <submittedName>
        <fullName evidence="3">Uncharacterized protein</fullName>
    </submittedName>
</protein>
<dbReference type="GO" id="GO:0004540">
    <property type="term" value="F:RNA nuclease activity"/>
    <property type="evidence" value="ECO:0007669"/>
    <property type="project" value="InterPro"/>
</dbReference>
<dbReference type="GO" id="GO:0003723">
    <property type="term" value="F:RNA binding"/>
    <property type="evidence" value="ECO:0007669"/>
    <property type="project" value="InterPro"/>
</dbReference>
<evidence type="ECO:0000256" key="2">
    <source>
        <dbReference type="ARBA" id="ARBA00022801"/>
    </source>
</evidence>
<sequence length="128" mass="14398">MAKQVTVKCPDGTTFTVDEIYTTSGVFRPLGDALIDPKKSNPVGYPKYFGNEGTYGKSVFPSSSSGKMYEFPIKKDKIWKANERDNPAGIYRIDKDKKPTDKIKSRQWVYTGVMAHGTGNSYERYVPI</sequence>
<dbReference type="Gene3D" id="3.10.450.30">
    <property type="entry name" value="Microbial ribonucleases"/>
    <property type="match status" value="1"/>
</dbReference>
<keyword evidence="1" id="KW-0540">Nuclease</keyword>
<dbReference type="RefSeq" id="XP_033397976.1">
    <property type="nucleotide sequence ID" value="XM_033545163.1"/>
</dbReference>
<reference evidence="3" key="1">
    <citation type="journal article" date="2020" name="Stud. Mycol.">
        <title>101 Dothideomycetes genomes: a test case for predicting lifestyles and emergence of pathogens.</title>
        <authorList>
            <person name="Haridas S."/>
            <person name="Albert R."/>
            <person name="Binder M."/>
            <person name="Bloem J."/>
            <person name="Labutti K."/>
            <person name="Salamov A."/>
            <person name="Andreopoulos B."/>
            <person name="Baker S."/>
            <person name="Barry K."/>
            <person name="Bills G."/>
            <person name="Bluhm B."/>
            <person name="Cannon C."/>
            <person name="Castanera R."/>
            <person name="Culley D."/>
            <person name="Daum C."/>
            <person name="Ezra D."/>
            <person name="Gonzalez J."/>
            <person name="Henrissat B."/>
            <person name="Kuo A."/>
            <person name="Liang C."/>
            <person name="Lipzen A."/>
            <person name="Lutzoni F."/>
            <person name="Magnuson J."/>
            <person name="Mondo S."/>
            <person name="Nolan M."/>
            <person name="Ohm R."/>
            <person name="Pangilinan J."/>
            <person name="Park H.-J."/>
            <person name="Ramirez L."/>
            <person name="Alfaro M."/>
            <person name="Sun H."/>
            <person name="Tritt A."/>
            <person name="Yoshinaga Y."/>
            <person name="Zwiers L.-H."/>
            <person name="Turgeon B."/>
            <person name="Goodwin S."/>
            <person name="Spatafora J."/>
            <person name="Crous P."/>
            <person name="Grigoriev I."/>
        </authorList>
    </citation>
    <scope>NUCLEOTIDE SEQUENCE</scope>
    <source>
        <strain evidence="3">CBS 121167</strain>
    </source>
</reference>